<feature type="domain" description="Helix-turn-helix type 11" evidence="1">
    <location>
        <begin position="9"/>
        <end position="60"/>
    </location>
</feature>
<dbReference type="PANTHER" id="PTHR34580">
    <property type="match status" value="1"/>
</dbReference>
<dbReference type="Proteomes" id="UP000693672">
    <property type="component" value="Unassembled WGS sequence"/>
</dbReference>
<dbReference type="RefSeq" id="WP_218095938.1">
    <property type="nucleotide sequence ID" value="NZ_CAJVAS010000059.1"/>
</dbReference>
<reference evidence="3" key="1">
    <citation type="submission" date="2021-06" db="EMBL/GenBank/DDBJ databases">
        <authorList>
            <person name="Criscuolo A."/>
        </authorList>
    </citation>
    <scope>NUCLEOTIDE SEQUENCE</scope>
    <source>
        <strain evidence="3">CIP111600</strain>
    </source>
</reference>
<organism evidence="3 4">
    <name type="scientific">Paenibacillus solanacearum</name>
    <dbReference type="NCBI Taxonomy" id="2048548"/>
    <lineage>
        <taxon>Bacteria</taxon>
        <taxon>Bacillati</taxon>
        <taxon>Bacillota</taxon>
        <taxon>Bacilli</taxon>
        <taxon>Bacillales</taxon>
        <taxon>Paenibacillaceae</taxon>
        <taxon>Paenibacillus</taxon>
    </lineage>
</organism>
<dbReference type="PROSITE" id="PS52050">
    <property type="entry name" value="WYL"/>
    <property type="match status" value="1"/>
</dbReference>
<dbReference type="InterPro" id="IPR013196">
    <property type="entry name" value="HTH_11"/>
</dbReference>
<evidence type="ECO:0000259" key="1">
    <source>
        <dbReference type="Pfam" id="PF08279"/>
    </source>
</evidence>
<dbReference type="InterPro" id="IPR051534">
    <property type="entry name" value="CBASS_pafABC_assoc_protein"/>
</dbReference>
<evidence type="ECO:0000313" key="4">
    <source>
        <dbReference type="Proteomes" id="UP000693672"/>
    </source>
</evidence>
<feature type="domain" description="WYL" evidence="2">
    <location>
        <begin position="140"/>
        <end position="205"/>
    </location>
</feature>
<proteinExistence type="predicted"/>
<evidence type="ECO:0000259" key="2">
    <source>
        <dbReference type="Pfam" id="PF13280"/>
    </source>
</evidence>
<evidence type="ECO:0000313" key="3">
    <source>
        <dbReference type="EMBL" id="CAG7651251.1"/>
    </source>
</evidence>
<protein>
    <recommendedName>
        <fullName evidence="5">YafY family transcriptional regulator</fullName>
    </recommendedName>
</protein>
<dbReference type="Pfam" id="PF08279">
    <property type="entry name" value="HTH_11"/>
    <property type="match status" value="1"/>
</dbReference>
<dbReference type="PIRSF" id="PIRSF016838">
    <property type="entry name" value="PafC"/>
    <property type="match status" value="1"/>
</dbReference>
<dbReference type="Pfam" id="PF13280">
    <property type="entry name" value="WYL"/>
    <property type="match status" value="1"/>
</dbReference>
<dbReference type="AlphaFoldDB" id="A0A916NS07"/>
<comment type="caution">
    <text evidence="3">The sequence shown here is derived from an EMBL/GenBank/DDBJ whole genome shotgun (WGS) entry which is preliminary data.</text>
</comment>
<dbReference type="InterPro" id="IPR026881">
    <property type="entry name" value="WYL_dom"/>
</dbReference>
<gene>
    <name evidence="3" type="ORF">PAESOLCIP111_06276</name>
</gene>
<sequence>MSKAEHMLSILMLLRARRKMSANQLAQELEIHIRTVYRCIDALCVSGVPIVAETGRDGGYYIPGNFKLDPLFFDADEQKSLLHAAQFARESGYPYEQALNRAVTKIKRYTEAEQSRRLDAQEARVEVVHPPENAQLAPKLLAIEQAADAQTSLELDYYAGYEGAGSTRRFDPYGLVNWKDKWYAVGFCHLRGEIRHFRVDRIGGIRDAGSGFVRPPSFSARDSLLESLLPETDTGTDAYLVSVHIQGLPQAINDLCGHWLFARTLVERTPASAHFKLDEQSLYMHAPYYLLSFGGKIQILEPQDLKECLAEIAESLAQHYRT</sequence>
<keyword evidence="4" id="KW-1185">Reference proteome</keyword>
<dbReference type="EMBL" id="CAJVAS010000059">
    <property type="protein sequence ID" value="CAG7651251.1"/>
    <property type="molecule type" value="Genomic_DNA"/>
</dbReference>
<dbReference type="PANTHER" id="PTHR34580:SF3">
    <property type="entry name" value="PROTEIN PAFB"/>
    <property type="match status" value="1"/>
</dbReference>
<evidence type="ECO:0008006" key="5">
    <source>
        <dbReference type="Google" id="ProtNLM"/>
    </source>
</evidence>
<dbReference type="InterPro" id="IPR028349">
    <property type="entry name" value="PafC-like"/>
</dbReference>
<accession>A0A916NS07</accession>
<name>A0A916NS07_9BACL</name>